<dbReference type="RefSeq" id="WP_181317777.1">
    <property type="nucleotide sequence ID" value="NZ_PZKF01000087.1"/>
</dbReference>
<evidence type="ECO:0000313" key="1">
    <source>
        <dbReference type="EMBL" id="PTE13223.1"/>
    </source>
</evidence>
<dbReference type="EMBL" id="PZKF01000087">
    <property type="protein sequence ID" value="PTE13223.1"/>
    <property type="molecule type" value="Genomic_DNA"/>
</dbReference>
<protein>
    <submittedName>
        <fullName evidence="1">Uncharacterized protein</fullName>
    </submittedName>
</protein>
<sequence length="72" mass="7706">RVKWATVRTSSGSGFSAFHSFDAAVASENTIKQQLAKCAEWLGGEFYLAKEDDIEAAWHAAHASVHIGGGKV</sequence>
<keyword evidence="2" id="KW-1185">Reference proteome</keyword>
<dbReference type="AlphaFoldDB" id="A0A2T4J5U3"/>
<comment type="caution">
    <text evidence="1">The sequence shown here is derived from an EMBL/GenBank/DDBJ whole genome shotgun (WGS) entry which is preliminary data.</text>
</comment>
<evidence type="ECO:0000313" key="2">
    <source>
        <dbReference type="Proteomes" id="UP000241899"/>
    </source>
</evidence>
<dbReference type="Proteomes" id="UP000241899">
    <property type="component" value="Unassembled WGS sequence"/>
</dbReference>
<feature type="non-terminal residue" evidence="1">
    <location>
        <position position="1"/>
    </location>
</feature>
<accession>A0A2T4J5U3</accession>
<organism evidence="1 2">
    <name type="scientific">Phaeovulum veldkampii DSM 11550</name>
    <dbReference type="NCBI Taxonomy" id="1185920"/>
    <lineage>
        <taxon>Bacteria</taxon>
        <taxon>Pseudomonadati</taxon>
        <taxon>Pseudomonadota</taxon>
        <taxon>Alphaproteobacteria</taxon>
        <taxon>Rhodobacterales</taxon>
        <taxon>Paracoccaceae</taxon>
        <taxon>Phaeovulum</taxon>
    </lineage>
</organism>
<gene>
    <name evidence="1" type="ORF">C5F46_15830</name>
</gene>
<reference evidence="1 2" key="1">
    <citation type="submission" date="2018-03" db="EMBL/GenBank/DDBJ databases">
        <title>Rhodobacter veldkampii.</title>
        <authorList>
            <person name="Meyer T.E."/>
            <person name="Miller S."/>
            <person name="Lodha T."/>
            <person name="Gandham S."/>
            <person name="Chintalapati S."/>
            <person name="Chintalapati V.R."/>
        </authorList>
    </citation>
    <scope>NUCLEOTIDE SEQUENCE [LARGE SCALE GENOMIC DNA]</scope>
    <source>
        <strain evidence="1 2">DSM 11550</strain>
    </source>
</reference>
<name>A0A2T4J5U3_9RHOB</name>
<proteinExistence type="predicted"/>